<accession>A0A0C5JQD4</accession>
<sequence>MTQTLPALPGRRRLWSRPLSWVILILLVLILAQWVDGRKQISSIQQEVARRLADNDQAAKETRSQVKQTQDTVLTVQAKVILLEERLAEIQSQSLALQSMYQEMSSSRDQRLLAEVEQAVTLAMQQLQFAGNVETALIALENADARLARELQPQFISLRRLLARDITRLKATPGADFTGLSLKIESVVGAIDTLPLAFEQRPQSTAVVPLTAPAPSIISRSYWQGLVSEVWHEVYQLLRIERIEHRDPALLSPSQSFFLRENLKLRLLNARLALLQRDGKTFREETVQTQALLDRYFDGRAQSVVTVRQTLTSLAATDVGFNLPSLGETLAAVRNLKLSRDRGVSR</sequence>
<dbReference type="Pfam" id="PF04375">
    <property type="entry name" value="HemX"/>
    <property type="match status" value="1"/>
</dbReference>
<dbReference type="HOGENOM" id="CLU_036381_0_0_4"/>
<evidence type="ECO:0000313" key="1">
    <source>
        <dbReference type="EMBL" id="AJP49461.1"/>
    </source>
</evidence>
<dbReference type="PANTHER" id="PTHR38043:SF1">
    <property type="entry name" value="PROTEIN HEMX"/>
    <property type="match status" value="1"/>
</dbReference>
<reference evidence="1 2" key="1">
    <citation type="journal article" date="2015" name="Genome Announc.">
        <title>Complete Genome Sequence of a Novel Bacterium within the Family Rhodocyclaceae That Degrades Polycyclic Aromatic Hydrocarbons.</title>
        <authorList>
            <person name="Singleton D.R."/>
            <person name="Dickey A.N."/>
            <person name="Scholl E.H."/>
            <person name="Wright F.A."/>
            <person name="Aitken M.D."/>
        </authorList>
    </citation>
    <scope>NUCLEOTIDE SEQUENCE [LARGE SCALE GENOMIC DNA]</scope>
    <source>
        <strain evidence="2">PG1-Ca6</strain>
    </source>
</reference>
<dbReference type="PANTHER" id="PTHR38043">
    <property type="entry name" value="PROTEIN HEMX"/>
    <property type="match status" value="1"/>
</dbReference>
<dbReference type="Proteomes" id="UP000061603">
    <property type="component" value="Chromosome"/>
</dbReference>
<gene>
    <name evidence="1" type="ORF">PG1C_06140</name>
</gene>
<protein>
    <recommendedName>
        <fullName evidence="3">Uroporphyrin-III methyltransferase</fullName>
    </recommendedName>
</protein>
<organism evidence="1 2">
    <name type="scientific">Rugosibacter aromaticivorans</name>
    <dbReference type="NCBI Taxonomy" id="1565605"/>
    <lineage>
        <taxon>Bacteria</taxon>
        <taxon>Pseudomonadati</taxon>
        <taxon>Pseudomonadota</taxon>
        <taxon>Betaproteobacteria</taxon>
        <taxon>Nitrosomonadales</taxon>
        <taxon>Sterolibacteriaceae</taxon>
        <taxon>Rugosibacter</taxon>
    </lineage>
</organism>
<dbReference type="EMBL" id="CP010554">
    <property type="protein sequence ID" value="AJP49461.1"/>
    <property type="molecule type" value="Genomic_DNA"/>
</dbReference>
<keyword evidence="2" id="KW-1185">Reference proteome</keyword>
<proteinExistence type="predicted"/>
<dbReference type="STRING" id="1565605.PG1C_06140"/>
<dbReference type="InterPro" id="IPR007470">
    <property type="entry name" value="HemX"/>
</dbReference>
<dbReference type="AlphaFoldDB" id="A0A0C5JQD4"/>
<name>A0A0C5JQD4_9PROT</name>
<evidence type="ECO:0008006" key="3">
    <source>
        <dbReference type="Google" id="ProtNLM"/>
    </source>
</evidence>
<dbReference type="KEGG" id="rbu:PG1C_06140"/>
<evidence type="ECO:0000313" key="2">
    <source>
        <dbReference type="Proteomes" id="UP000061603"/>
    </source>
</evidence>
<dbReference type="PATRIC" id="fig|1565605.3.peg.1291"/>